<proteinExistence type="predicted"/>
<feature type="transmembrane region" description="Helical" evidence="1">
    <location>
        <begin position="15"/>
        <end position="35"/>
    </location>
</feature>
<keyword evidence="1" id="KW-1133">Transmembrane helix</keyword>
<dbReference type="InterPro" id="IPR002654">
    <property type="entry name" value="Glyco_trans_25"/>
</dbReference>
<dbReference type="Proteomes" id="UP000005596">
    <property type="component" value="Unassembled WGS sequence"/>
</dbReference>
<keyword evidence="1" id="KW-0812">Transmembrane</keyword>
<evidence type="ECO:0000313" key="4">
    <source>
        <dbReference type="Proteomes" id="UP000005596"/>
    </source>
</evidence>
<dbReference type="EMBL" id="AAZJ01000003">
    <property type="protein sequence ID" value="EDK14231.1"/>
    <property type="molecule type" value="Genomic_DNA"/>
</dbReference>
<keyword evidence="3" id="KW-0808">Transferase</keyword>
<evidence type="ECO:0000256" key="1">
    <source>
        <dbReference type="SAM" id="Phobius"/>
    </source>
</evidence>
<dbReference type="AlphaFoldDB" id="A4NXD2"/>
<accession>A4NXD2</accession>
<gene>
    <name evidence="3" type="ORF">CGSHiR3021_07287</name>
</gene>
<name>A4NXD2_HAEIF</name>
<sequence>MQKCGENFYDFLPHFLYYTVPTFYLFGLLIMHNAAQHNYVISLTTEQKRRKHITEEFGKQNIPFEFFDAITPDIIEETAKKFNITLDRSPKAKLSDGEIGCALSHIVLWDLALENNLNYINIFEDDIHLGENAKELLEVDYISDDIHVLKLEANGKMFFKQPKSVKCDRNVYPMTVKQSGTAGYTVTAKGAKYLLELVKNKPLDVAVDSLVFEDFLHFKDYKIVQLSPGICVQDFVVHPNNHFESSLKEGRDRVHGNQRKFSILEKIKNEFGRVKIKMFGKQVPFK</sequence>
<organism evidence="3 4">
    <name type="scientific">Haemophilus influenzae 22.4-21</name>
    <dbReference type="NCBI Taxonomy" id="375063"/>
    <lineage>
        <taxon>Bacteria</taxon>
        <taxon>Pseudomonadati</taxon>
        <taxon>Pseudomonadota</taxon>
        <taxon>Gammaproteobacteria</taxon>
        <taxon>Pasteurellales</taxon>
        <taxon>Pasteurellaceae</taxon>
        <taxon>Haemophilus</taxon>
    </lineage>
</organism>
<reference evidence="3 4" key="1">
    <citation type="journal article" date="2007" name="Genome Biol.">
        <title>Characterization and modeling of the Haemophilus influenzae core and supragenomes based on the complete genomic sequences of Rd and 12 clinical nontypeable strains.</title>
        <authorList>
            <person name="Hogg J.S."/>
            <person name="Hu F.Z."/>
            <person name="Janto B."/>
            <person name="Boissy R."/>
            <person name="Hayes J."/>
            <person name="Keefe R."/>
            <person name="Post J.C."/>
            <person name="Ehrlich G.D."/>
        </authorList>
    </citation>
    <scope>NUCLEOTIDE SEQUENCE [LARGE SCALE GENOMIC DNA]</scope>
    <source>
        <strain evidence="3 4">22.4-21</strain>
    </source>
</reference>
<feature type="domain" description="Glycosyl transferase family 25" evidence="2">
    <location>
        <begin position="36"/>
        <end position="210"/>
    </location>
</feature>
<protein>
    <submittedName>
        <fullName evidence="3">Lipooligosaccharide glycosyl transferase</fullName>
    </submittedName>
</protein>
<evidence type="ECO:0000313" key="3">
    <source>
        <dbReference type="EMBL" id="EDK14231.1"/>
    </source>
</evidence>
<dbReference type="BioCyc" id="HINF375063:G119K-726-MONOMER"/>
<dbReference type="Pfam" id="PF01755">
    <property type="entry name" value="Glyco_transf_25"/>
    <property type="match status" value="1"/>
</dbReference>
<dbReference type="GO" id="GO:0016740">
    <property type="term" value="F:transferase activity"/>
    <property type="evidence" value="ECO:0007669"/>
    <property type="project" value="UniProtKB-KW"/>
</dbReference>
<dbReference type="CDD" id="cd06532">
    <property type="entry name" value="Glyco_transf_25"/>
    <property type="match status" value="1"/>
</dbReference>
<evidence type="ECO:0000259" key="2">
    <source>
        <dbReference type="Pfam" id="PF01755"/>
    </source>
</evidence>
<keyword evidence="1" id="KW-0472">Membrane</keyword>